<dbReference type="GO" id="GO:0043024">
    <property type="term" value="F:ribosomal small subunit binding"/>
    <property type="evidence" value="ECO:0007669"/>
    <property type="project" value="TreeGrafter"/>
</dbReference>
<dbReference type="Pfam" id="PF02033">
    <property type="entry name" value="RBFA"/>
    <property type="match status" value="1"/>
</dbReference>
<dbReference type="InterPro" id="IPR000238">
    <property type="entry name" value="RbfA"/>
</dbReference>
<dbReference type="Gene3D" id="3.30.300.20">
    <property type="match status" value="1"/>
</dbReference>
<dbReference type="PANTHER" id="PTHR33515">
    <property type="entry name" value="RIBOSOME-BINDING FACTOR A, CHLOROPLASTIC-RELATED"/>
    <property type="match status" value="1"/>
</dbReference>
<evidence type="ECO:0000313" key="1">
    <source>
        <dbReference type="EMBL" id="SVB21672.1"/>
    </source>
</evidence>
<dbReference type="AlphaFoldDB" id="A0A382C7A5"/>
<dbReference type="NCBIfam" id="TIGR00082">
    <property type="entry name" value="rbfA"/>
    <property type="match status" value="1"/>
</dbReference>
<dbReference type="PANTHER" id="PTHR33515:SF1">
    <property type="entry name" value="RIBOSOME-BINDING FACTOR A, CHLOROPLASTIC-RELATED"/>
    <property type="match status" value="1"/>
</dbReference>
<proteinExistence type="inferred from homology"/>
<dbReference type="GO" id="GO:0006364">
    <property type="term" value="P:rRNA processing"/>
    <property type="evidence" value="ECO:0007669"/>
    <property type="project" value="InterPro"/>
</dbReference>
<dbReference type="SUPFAM" id="SSF89919">
    <property type="entry name" value="Ribosome-binding factor A, RbfA"/>
    <property type="match status" value="1"/>
</dbReference>
<gene>
    <name evidence="1" type="ORF">METZ01_LOCUS174526</name>
</gene>
<dbReference type="InterPro" id="IPR015946">
    <property type="entry name" value="KH_dom-like_a/b"/>
</dbReference>
<accession>A0A382C7A5</accession>
<dbReference type="EMBL" id="UINC01033036">
    <property type="protein sequence ID" value="SVB21672.1"/>
    <property type="molecule type" value="Genomic_DNA"/>
</dbReference>
<protein>
    <recommendedName>
        <fullName evidence="2">Ribosome-binding factor A</fullName>
    </recommendedName>
</protein>
<dbReference type="HAMAP" id="MF_00003">
    <property type="entry name" value="RbfA"/>
    <property type="match status" value="1"/>
</dbReference>
<name>A0A382C7A5_9ZZZZ</name>
<dbReference type="InterPro" id="IPR023799">
    <property type="entry name" value="RbfA_dom_sf"/>
</dbReference>
<evidence type="ECO:0008006" key="2">
    <source>
        <dbReference type="Google" id="ProtNLM"/>
    </source>
</evidence>
<reference evidence="1" key="1">
    <citation type="submission" date="2018-05" db="EMBL/GenBank/DDBJ databases">
        <authorList>
            <person name="Lanie J.A."/>
            <person name="Ng W.-L."/>
            <person name="Kazmierczak K.M."/>
            <person name="Andrzejewski T.M."/>
            <person name="Davidsen T.M."/>
            <person name="Wayne K.J."/>
            <person name="Tettelin H."/>
            <person name="Glass J.I."/>
            <person name="Rusch D."/>
            <person name="Podicherti R."/>
            <person name="Tsui H.-C.T."/>
            <person name="Winkler M.E."/>
        </authorList>
    </citation>
    <scope>NUCLEOTIDE SEQUENCE</scope>
</reference>
<sequence>MKNIRQKKVSRLLEKELSDIFRQDAPRILGTIMISVTKVRISSDLSVAKVFLSLFPNTNSEELIENIKSQQSHFRNLLAKRIRNQLRIIPELYFYLDDSADYADEI</sequence>
<feature type="non-terminal residue" evidence="1">
    <location>
        <position position="106"/>
    </location>
</feature>
<dbReference type="GO" id="GO:0005829">
    <property type="term" value="C:cytosol"/>
    <property type="evidence" value="ECO:0007669"/>
    <property type="project" value="TreeGrafter"/>
</dbReference>
<organism evidence="1">
    <name type="scientific">marine metagenome</name>
    <dbReference type="NCBI Taxonomy" id="408172"/>
    <lineage>
        <taxon>unclassified sequences</taxon>
        <taxon>metagenomes</taxon>
        <taxon>ecological metagenomes</taxon>
    </lineage>
</organism>